<organism evidence="1 2">
    <name type="scientific">Noviherbaspirillum denitrificans</name>
    <dbReference type="NCBI Taxonomy" id="1968433"/>
    <lineage>
        <taxon>Bacteria</taxon>
        <taxon>Pseudomonadati</taxon>
        <taxon>Pseudomonadota</taxon>
        <taxon>Betaproteobacteria</taxon>
        <taxon>Burkholderiales</taxon>
        <taxon>Oxalobacteraceae</taxon>
        <taxon>Noviherbaspirillum</taxon>
    </lineage>
</organism>
<accession>A0A254TJP1</accession>
<reference evidence="1 2" key="1">
    <citation type="submission" date="2016-02" db="EMBL/GenBank/DDBJ databases">
        <authorList>
            <person name="Wen L."/>
            <person name="He K."/>
            <person name="Yang H."/>
        </authorList>
    </citation>
    <scope>NUCLEOTIDE SEQUENCE [LARGE SCALE GENOMIC DNA]</scope>
    <source>
        <strain evidence="1 2">TSA40</strain>
    </source>
</reference>
<dbReference type="OrthoDB" id="4929908at2"/>
<dbReference type="EMBL" id="LSTO01000001">
    <property type="protein sequence ID" value="OWW22870.1"/>
    <property type="molecule type" value="Genomic_DNA"/>
</dbReference>
<sequence>MRLVEKTARVTRRGFLKGTGLASIGVTVIPATALMTAPAEVYAQAFKTLGPEAGKDLLRLARDIFPHDRLADKYYLHAIEPYDAAAAKDAKTRKLFVDGLKLLNTTAQKMHKQPYARITDEAKRVQVLVAIEDSPFFQKVKGDLVTGLYDNKAVYPFFGYEGSSWEKGGYINRGFNDIDWVQGD</sequence>
<keyword evidence="2" id="KW-1185">Reference proteome</keyword>
<evidence type="ECO:0000313" key="1">
    <source>
        <dbReference type="EMBL" id="OWW22870.1"/>
    </source>
</evidence>
<dbReference type="InterPro" id="IPR019546">
    <property type="entry name" value="TAT_signal_bac_arc"/>
</dbReference>
<dbReference type="AlphaFoldDB" id="A0A254TJP1"/>
<comment type="caution">
    <text evidence="1">The sequence shown here is derived from an EMBL/GenBank/DDBJ whole genome shotgun (WGS) entry which is preliminary data.</text>
</comment>
<dbReference type="NCBIfam" id="TIGR01409">
    <property type="entry name" value="TAT_signal_seq"/>
    <property type="match status" value="1"/>
</dbReference>
<name>A0A254TJP1_9BURK</name>
<protein>
    <submittedName>
        <fullName evidence="1">Twin-arginine translocation pathway signal</fullName>
    </submittedName>
</protein>
<dbReference type="Proteomes" id="UP000197535">
    <property type="component" value="Unassembled WGS sequence"/>
</dbReference>
<proteinExistence type="predicted"/>
<evidence type="ECO:0000313" key="2">
    <source>
        <dbReference type="Proteomes" id="UP000197535"/>
    </source>
</evidence>
<dbReference type="InterPro" id="IPR006311">
    <property type="entry name" value="TAT_signal"/>
</dbReference>
<gene>
    <name evidence="1" type="ORF">AYR66_14875</name>
</gene>
<dbReference type="PROSITE" id="PS51318">
    <property type="entry name" value="TAT"/>
    <property type="match status" value="1"/>
</dbReference>